<dbReference type="GO" id="GO:0005829">
    <property type="term" value="C:cytosol"/>
    <property type="evidence" value="ECO:0007669"/>
    <property type="project" value="TreeGrafter"/>
</dbReference>
<keyword evidence="8 15" id="KW-0067">ATP-binding</keyword>
<keyword evidence="5 15" id="KW-0378">Hydrolase</keyword>
<dbReference type="Gene3D" id="1.10.10.160">
    <property type="match status" value="1"/>
</dbReference>
<dbReference type="InterPro" id="IPR014017">
    <property type="entry name" value="DNA_helicase_UvrD-like_C"/>
</dbReference>
<evidence type="ECO:0000313" key="19">
    <source>
        <dbReference type="Proteomes" id="UP000312032"/>
    </source>
</evidence>
<dbReference type="InterPro" id="IPR000212">
    <property type="entry name" value="DNA_helicase_UvrD/REP"/>
</dbReference>
<evidence type="ECO:0000256" key="10">
    <source>
        <dbReference type="ARBA" id="ARBA00023204"/>
    </source>
</evidence>
<dbReference type="EMBL" id="VDHJ01000005">
    <property type="protein sequence ID" value="TNL98398.1"/>
    <property type="molecule type" value="Genomic_DNA"/>
</dbReference>
<gene>
    <name evidence="18" type="ORF">FHE74_04155</name>
</gene>
<dbReference type="PANTHER" id="PTHR11070:SF59">
    <property type="entry name" value="DNA 3'-5' HELICASE"/>
    <property type="match status" value="1"/>
</dbReference>
<dbReference type="GO" id="GO:0005524">
    <property type="term" value="F:ATP binding"/>
    <property type="evidence" value="ECO:0007669"/>
    <property type="project" value="UniProtKB-UniRule"/>
</dbReference>
<keyword evidence="3 15" id="KW-0547">Nucleotide-binding</keyword>
<name>A0A5C4U5H8_9CORY</name>
<evidence type="ECO:0000256" key="8">
    <source>
        <dbReference type="ARBA" id="ARBA00022840"/>
    </source>
</evidence>
<proteinExistence type="inferred from homology"/>
<dbReference type="Gene3D" id="3.40.50.300">
    <property type="entry name" value="P-loop containing nucleotide triphosphate hydrolases"/>
    <property type="match status" value="2"/>
</dbReference>
<feature type="binding site" evidence="15">
    <location>
        <begin position="43"/>
        <end position="50"/>
    </location>
    <ligand>
        <name>ATP</name>
        <dbReference type="ChEBI" id="CHEBI:30616"/>
    </ligand>
</feature>
<dbReference type="Pfam" id="PF00580">
    <property type="entry name" value="UvrD-helicase"/>
    <property type="match status" value="1"/>
</dbReference>
<dbReference type="InterPro" id="IPR014016">
    <property type="entry name" value="UvrD-like_ATP-bd"/>
</dbReference>
<evidence type="ECO:0000256" key="4">
    <source>
        <dbReference type="ARBA" id="ARBA00022763"/>
    </source>
</evidence>
<dbReference type="RefSeq" id="WP_139465243.1">
    <property type="nucleotide sequence ID" value="NZ_VDHJ01000005.1"/>
</dbReference>
<dbReference type="InterPro" id="IPR038726">
    <property type="entry name" value="PDDEXK_AddAB-type"/>
</dbReference>
<evidence type="ECO:0000256" key="15">
    <source>
        <dbReference type="PROSITE-ProRule" id="PRU00560"/>
    </source>
</evidence>
<accession>A0A5C4U5H8</accession>
<keyword evidence="7" id="KW-0269">Exonuclease</keyword>
<evidence type="ECO:0000259" key="16">
    <source>
        <dbReference type="PROSITE" id="PS51198"/>
    </source>
</evidence>
<dbReference type="AlphaFoldDB" id="A0A5C4U5H8"/>
<comment type="similarity">
    <text evidence="1">Belongs to the helicase family. UvrD subfamily.</text>
</comment>
<dbReference type="PANTHER" id="PTHR11070">
    <property type="entry name" value="UVRD / RECB / PCRA DNA HELICASE FAMILY MEMBER"/>
    <property type="match status" value="1"/>
</dbReference>
<comment type="caution">
    <text evidence="18">The sequence shown here is derived from an EMBL/GenBank/DDBJ whole genome shotgun (WGS) entry which is preliminary data.</text>
</comment>
<dbReference type="Gene3D" id="3.90.320.10">
    <property type="match status" value="1"/>
</dbReference>
<dbReference type="Gene3D" id="1.10.486.10">
    <property type="entry name" value="PCRA, domain 4"/>
    <property type="match status" value="1"/>
</dbReference>
<keyword evidence="2" id="KW-0540">Nuclease</keyword>
<dbReference type="Pfam" id="PF12705">
    <property type="entry name" value="PDDEXK_1"/>
    <property type="match status" value="1"/>
</dbReference>
<dbReference type="Proteomes" id="UP000312032">
    <property type="component" value="Unassembled WGS sequence"/>
</dbReference>
<dbReference type="GO" id="GO:0003677">
    <property type="term" value="F:DNA binding"/>
    <property type="evidence" value="ECO:0007669"/>
    <property type="project" value="UniProtKB-KW"/>
</dbReference>
<keyword evidence="10" id="KW-0234">DNA repair</keyword>
<feature type="domain" description="UvrD-like helicase C-terminal" evidence="17">
    <location>
        <begin position="278"/>
        <end position="577"/>
    </location>
</feature>
<dbReference type="InterPro" id="IPR027417">
    <property type="entry name" value="P-loop_NTPase"/>
</dbReference>
<dbReference type="GO" id="GO:0004527">
    <property type="term" value="F:exonuclease activity"/>
    <property type="evidence" value="ECO:0007669"/>
    <property type="project" value="UniProtKB-KW"/>
</dbReference>
<comment type="catalytic activity">
    <reaction evidence="12">
        <text>Couples ATP hydrolysis with the unwinding of duplex DNA by translocating in the 3'-5' direction.</text>
        <dbReference type="EC" id="5.6.2.4"/>
    </reaction>
</comment>
<organism evidence="18 19">
    <name type="scientific">Corynebacterium tapiri</name>
    <dbReference type="NCBI Taxonomy" id="1448266"/>
    <lineage>
        <taxon>Bacteria</taxon>
        <taxon>Bacillati</taxon>
        <taxon>Actinomycetota</taxon>
        <taxon>Actinomycetes</taxon>
        <taxon>Mycobacteriales</taxon>
        <taxon>Corynebacteriaceae</taxon>
        <taxon>Corynebacterium</taxon>
    </lineage>
</organism>
<sequence length="1027" mass="111648">MTLLPQPTPPPNPRVRLVNRSLDDRPHDFDLDIPAAGRWRITGDAGSGVSSFLVEAAVERIAGGADPNGLIFITPSKESGSRVRRQLHERLLARGRYVSSAPLVRSVHSLAFALVRQAQETDIRLISGAEQDGVIRTLLAGHAEDGRGLWPDNVREALTYVGFARQLRDLLLRAVERGLGPQDLMDLGRQHGNQLWVAAGDFLGEYEQAMALTGTHNYSASELTTLALETEIERAWHTVLVDDAHHLDPQAGQLINRILPGESSGLTIIGGDRSQSVFHFRGATTAFFDEFEADPGCDVSLGASKRCPEREILVADSATAEGAAVADRIRRHHLEGGIDYSDMAVIVRSTSQLAAMRRALLSAGVPVASDPTDIVLAEHHLVSSLLLGLRALEHTLSPREWETLIVGPIGGADPVTLRRLIRGLRRLDPSMRGMDTLLMLLSSSADLPDLSEVLTEAEQNILVRIRLVLDAGRASLRSGGSLEEVLWEVWNATSRADSLMAAALRGGPTGSQADRDLDAVMALFDSAGDFVERHPGTASITSFVDHIAAQELPTGVRDRRAQRPQAVNLLTAHAAVGREFSAVVVAGVYEGVWPTLGETGSLFGQENLLDLVDRGIDPSVPVSHAAARLQEERRLLHVATSRACDFVTVTSANNLEAAEPIEQSRLIDELAKTWNLPVQLVTTERVDEATYQPGEDSSVSPVRLLSASSLVALLRRTVCDPDAREDERTQAARQLARLAQAGVPGADPEQWWSMTEPTTEEQLFANGRLSPSRIEALMACPLNAVVGRMVEDTEKPLHMIRGTLAHIYLEALGRGVDEEYARLCTMDAYRSVQNDPEWRLKEDAGAFERLLQRTAEWVENSRSTFTLVEPEVDVHVDVTPGVSIAGRIDRLEIDDQANYHIIDLKTGKTPPTKKEASEHVQLRAYQLALSRGVFDGTGVRTAVQDDEPMEVGGANLVYPASANVKVPILPQAPQTAEDNEAFAQLLPGLVESMKGPRLTAVTGPQCDHCPIHSLCPIQPEGQAITHG</sequence>
<evidence type="ECO:0000256" key="3">
    <source>
        <dbReference type="ARBA" id="ARBA00022741"/>
    </source>
</evidence>
<evidence type="ECO:0000256" key="11">
    <source>
        <dbReference type="ARBA" id="ARBA00023235"/>
    </source>
</evidence>
<dbReference type="GO" id="GO:0043138">
    <property type="term" value="F:3'-5' DNA helicase activity"/>
    <property type="evidence" value="ECO:0007669"/>
    <property type="project" value="UniProtKB-EC"/>
</dbReference>
<evidence type="ECO:0000256" key="14">
    <source>
        <dbReference type="ARBA" id="ARBA00048988"/>
    </source>
</evidence>
<evidence type="ECO:0000256" key="5">
    <source>
        <dbReference type="ARBA" id="ARBA00022801"/>
    </source>
</evidence>
<evidence type="ECO:0000256" key="7">
    <source>
        <dbReference type="ARBA" id="ARBA00022839"/>
    </source>
</evidence>
<evidence type="ECO:0000313" key="18">
    <source>
        <dbReference type="EMBL" id="TNL98398.1"/>
    </source>
</evidence>
<keyword evidence="11" id="KW-0413">Isomerase</keyword>
<evidence type="ECO:0000256" key="12">
    <source>
        <dbReference type="ARBA" id="ARBA00034617"/>
    </source>
</evidence>
<dbReference type="EC" id="5.6.2.4" evidence="13"/>
<evidence type="ECO:0000256" key="9">
    <source>
        <dbReference type="ARBA" id="ARBA00023125"/>
    </source>
</evidence>
<dbReference type="Pfam" id="PF13361">
    <property type="entry name" value="UvrD_C"/>
    <property type="match status" value="1"/>
</dbReference>
<dbReference type="PROSITE" id="PS51198">
    <property type="entry name" value="UVRD_HELICASE_ATP_BIND"/>
    <property type="match status" value="1"/>
</dbReference>
<protein>
    <recommendedName>
        <fullName evidence="13">DNA 3'-5' helicase</fullName>
        <ecNumber evidence="13">5.6.2.4</ecNumber>
    </recommendedName>
</protein>
<comment type="catalytic activity">
    <reaction evidence="14">
        <text>ATP + H2O = ADP + phosphate + H(+)</text>
        <dbReference type="Rhea" id="RHEA:13065"/>
        <dbReference type="ChEBI" id="CHEBI:15377"/>
        <dbReference type="ChEBI" id="CHEBI:15378"/>
        <dbReference type="ChEBI" id="CHEBI:30616"/>
        <dbReference type="ChEBI" id="CHEBI:43474"/>
        <dbReference type="ChEBI" id="CHEBI:456216"/>
        <dbReference type="EC" id="5.6.2.4"/>
    </reaction>
</comment>
<dbReference type="GO" id="GO:0033202">
    <property type="term" value="C:DNA helicase complex"/>
    <property type="evidence" value="ECO:0007669"/>
    <property type="project" value="TreeGrafter"/>
</dbReference>
<evidence type="ECO:0000256" key="13">
    <source>
        <dbReference type="ARBA" id="ARBA00034808"/>
    </source>
</evidence>
<keyword evidence="9" id="KW-0238">DNA-binding</keyword>
<dbReference type="InterPro" id="IPR011604">
    <property type="entry name" value="PDDEXK-like_dom_sf"/>
</dbReference>
<dbReference type="SUPFAM" id="SSF52540">
    <property type="entry name" value="P-loop containing nucleoside triphosphate hydrolases"/>
    <property type="match status" value="1"/>
</dbReference>
<keyword evidence="19" id="KW-1185">Reference proteome</keyword>
<evidence type="ECO:0000256" key="6">
    <source>
        <dbReference type="ARBA" id="ARBA00022806"/>
    </source>
</evidence>
<evidence type="ECO:0000256" key="1">
    <source>
        <dbReference type="ARBA" id="ARBA00009922"/>
    </source>
</evidence>
<dbReference type="GO" id="GO:0000725">
    <property type="term" value="P:recombinational repair"/>
    <property type="evidence" value="ECO:0007669"/>
    <property type="project" value="TreeGrafter"/>
</dbReference>
<reference evidence="18 19" key="1">
    <citation type="submission" date="2019-06" db="EMBL/GenBank/DDBJ databases">
        <authorList>
            <person name="Li J."/>
        </authorList>
    </citation>
    <scope>NUCLEOTIDE SEQUENCE [LARGE SCALE GENOMIC DNA]</scope>
    <source>
        <strain evidence="18 19">LMG 28165</strain>
    </source>
</reference>
<dbReference type="InterPro" id="IPR013986">
    <property type="entry name" value="DExx_box_DNA_helicase_dom_sf"/>
</dbReference>
<keyword evidence="4" id="KW-0227">DNA damage</keyword>
<keyword evidence="6 15" id="KW-0347">Helicase</keyword>
<evidence type="ECO:0000256" key="2">
    <source>
        <dbReference type="ARBA" id="ARBA00022722"/>
    </source>
</evidence>
<feature type="domain" description="UvrD-like helicase ATP-binding" evidence="16">
    <location>
        <begin position="22"/>
        <end position="308"/>
    </location>
</feature>
<dbReference type="PROSITE" id="PS51217">
    <property type="entry name" value="UVRD_HELICASE_CTER"/>
    <property type="match status" value="1"/>
</dbReference>
<dbReference type="OrthoDB" id="5240387at2"/>
<evidence type="ECO:0000259" key="17">
    <source>
        <dbReference type="PROSITE" id="PS51217"/>
    </source>
</evidence>